<feature type="region of interest" description="Disordered" evidence="6">
    <location>
        <begin position="1"/>
        <end position="88"/>
    </location>
</feature>
<evidence type="ECO:0000256" key="1">
    <source>
        <dbReference type="ARBA" id="ARBA00004123"/>
    </source>
</evidence>
<feature type="domain" description="HSF-type DNA-binding" evidence="7">
    <location>
        <begin position="86"/>
        <end position="191"/>
    </location>
</feature>
<dbReference type="InterPro" id="IPR036390">
    <property type="entry name" value="WH_DNA-bd_sf"/>
</dbReference>
<dbReference type="InterPro" id="IPR000232">
    <property type="entry name" value="HSF_DNA-bd"/>
</dbReference>
<dbReference type="GO" id="GO:0003700">
    <property type="term" value="F:DNA-binding transcription factor activity"/>
    <property type="evidence" value="ECO:0007669"/>
    <property type="project" value="InterPro"/>
</dbReference>
<evidence type="ECO:0000256" key="4">
    <source>
        <dbReference type="RuleBase" id="RU004020"/>
    </source>
</evidence>
<gene>
    <name evidence="8" type="ORF">THAOC_16297</name>
</gene>
<feature type="coiled-coil region" evidence="5">
    <location>
        <begin position="340"/>
        <end position="367"/>
    </location>
</feature>
<evidence type="ECO:0000256" key="6">
    <source>
        <dbReference type="SAM" id="MobiDB-lite"/>
    </source>
</evidence>
<dbReference type="SUPFAM" id="SSF46785">
    <property type="entry name" value="Winged helix' DNA-binding domain"/>
    <property type="match status" value="1"/>
</dbReference>
<keyword evidence="9" id="KW-1185">Reference proteome</keyword>
<dbReference type="GO" id="GO:0005634">
    <property type="term" value="C:nucleus"/>
    <property type="evidence" value="ECO:0007669"/>
    <property type="project" value="UniProtKB-SubCell"/>
</dbReference>
<dbReference type="SMART" id="SM00415">
    <property type="entry name" value="HSF"/>
    <property type="match status" value="1"/>
</dbReference>
<dbReference type="Pfam" id="PF00447">
    <property type="entry name" value="HSF_DNA-bind"/>
    <property type="match status" value="1"/>
</dbReference>
<feature type="compositionally biased region" description="Basic and acidic residues" evidence="6">
    <location>
        <begin position="16"/>
        <end position="25"/>
    </location>
</feature>
<evidence type="ECO:0000313" key="9">
    <source>
        <dbReference type="Proteomes" id="UP000266841"/>
    </source>
</evidence>
<dbReference type="Proteomes" id="UP000266841">
    <property type="component" value="Unassembled WGS sequence"/>
</dbReference>
<dbReference type="GO" id="GO:0043565">
    <property type="term" value="F:sequence-specific DNA binding"/>
    <property type="evidence" value="ECO:0007669"/>
    <property type="project" value="InterPro"/>
</dbReference>
<reference evidence="8 9" key="1">
    <citation type="journal article" date="2012" name="Genome Biol.">
        <title>Genome and low-iron response of an oceanic diatom adapted to chronic iron limitation.</title>
        <authorList>
            <person name="Lommer M."/>
            <person name="Specht M."/>
            <person name="Roy A.S."/>
            <person name="Kraemer L."/>
            <person name="Andreson R."/>
            <person name="Gutowska M.A."/>
            <person name="Wolf J."/>
            <person name="Bergner S.V."/>
            <person name="Schilhabel M.B."/>
            <person name="Klostermeier U.C."/>
            <person name="Beiko R.G."/>
            <person name="Rosenstiel P."/>
            <person name="Hippler M."/>
            <person name="Laroche J."/>
        </authorList>
    </citation>
    <scope>NUCLEOTIDE SEQUENCE [LARGE SCALE GENOMIC DNA]</scope>
    <source>
        <strain evidence="8 9">CCMP1005</strain>
    </source>
</reference>
<sequence>MSTDSNNSELKAADGTPKDEADDRIAAVQAPTNPSAAIDGPKEEEAEEDAAIVAQEQPPSPREIGAEEDASIVAQERPSSPKESGADATFPEQLWDLVEAESRDGINNAEGQRVIEWTENGEGIVVRDKQVMEHTILPKYFLNKCKFMSFVRKLYRWGFRQVERNVSGDTVFMHNSFQRKDKSLCQQMRSVVKKQTATAFIKKAPIGAHGGMMVDPNYAMLMCQQMAMINNNPMLAMTMMSGGGMNPAIMNQSLMGQALNGMNNGIKQNQQQGQGLIMSMGGNSNFNGMNQQPSKHDLAMHEDYQGAKRGNTIPPRLQNDLDFQSNMPPRMMGNNPQIEMIEARLRLEKLEQQQQELEHQRMQAQHLGMFQQDARGGNLGDGLMNSRQPTESNLNFLKAMQTERLHQQSIGNGRGINESLGPRAMNMMQQMGQSHHVTRPAGQDMQRLLIDDRRSHPPIESIGNVGGIRGGFQGIRDGGGSMGAVDDFQRFRMQKQFMMMQGAYMGQQGSPNH</sequence>
<keyword evidence="2" id="KW-0238">DNA-binding</keyword>
<dbReference type="PANTHER" id="PTHR10015">
    <property type="entry name" value="HEAT SHOCK TRANSCRIPTION FACTOR"/>
    <property type="match status" value="1"/>
</dbReference>
<comment type="caution">
    <text evidence="8">The sequence shown here is derived from an EMBL/GenBank/DDBJ whole genome shotgun (WGS) entry which is preliminary data.</text>
</comment>
<dbReference type="AlphaFoldDB" id="K0SXT8"/>
<protein>
    <recommendedName>
        <fullName evidence="7">HSF-type DNA-binding domain-containing protein</fullName>
    </recommendedName>
</protein>
<keyword evidence="5" id="KW-0175">Coiled coil</keyword>
<evidence type="ECO:0000313" key="8">
    <source>
        <dbReference type="EMBL" id="EJK63067.1"/>
    </source>
</evidence>
<dbReference type="OrthoDB" id="47668at2759"/>
<dbReference type="InterPro" id="IPR036388">
    <property type="entry name" value="WH-like_DNA-bd_sf"/>
</dbReference>
<proteinExistence type="inferred from homology"/>
<evidence type="ECO:0000256" key="2">
    <source>
        <dbReference type="ARBA" id="ARBA00023125"/>
    </source>
</evidence>
<accession>K0SXT8</accession>
<name>K0SXT8_THAOC</name>
<evidence type="ECO:0000256" key="5">
    <source>
        <dbReference type="SAM" id="Coils"/>
    </source>
</evidence>
<dbReference type="Gene3D" id="1.10.10.10">
    <property type="entry name" value="Winged helix-like DNA-binding domain superfamily/Winged helix DNA-binding domain"/>
    <property type="match status" value="1"/>
</dbReference>
<dbReference type="PANTHER" id="PTHR10015:SF206">
    <property type="entry name" value="HSF-TYPE DNA-BINDING DOMAIN-CONTAINING PROTEIN"/>
    <property type="match status" value="1"/>
</dbReference>
<comment type="subcellular location">
    <subcellularLocation>
        <location evidence="1">Nucleus</location>
    </subcellularLocation>
</comment>
<dbReference type="EMBL" id="AGNL01018458">
    <property type="protein sequence ID" value="EJK63067.1"/>
    <property type="molecule type" value="Genomic_DNA"/>
</dbReference>
<dbReference type="eggNOG" id="ENOG502T1QN">
    <property type="taxonomic scope" value="Eukaryota"/>
</dbReference>
<evidence type="ECO:0000259" key="7">
    <source>
        <dbReference type="SMART" id="SM00415"/>
    </source>
</evidence>
<organism evidence="8 9">
    <name type="scientific">Thalassiosira oceanica</name>
    <name type="common">Marine diatom</name>
    <dbReference type="NCBI Taxonomy" id="159749"/>
    <lineage>
        <taxon>Eukaryota</taxon>
        <taxon>Sar</taxon>
        <taxon>Stramenopiles</taxon>
        <taxon>Ochrophyta</taxon>
        <taxon>Bacillariophyta</taxon>
        <taxon>Coscinodiscophyceae</taxon>
        <taxon>Thalassiosirophycidae</taxon>
        <taxon>Thalassiosirales</taxon>
        <taxon>Thalassiosiraceae</taxon>
        <taxon>Thalassiosira</taxon>
    </lineage>
</organism>
<keyword evidence="3" id="KW-0539">Nucleus</keyword>
<evidence type="ECO:0000256" key="3">
    <source>
        <dbReference type="ARBA" id="ARBA00023242"/>
    </source>
</evidence>
<comment type="similarity">
    <text evidence="4">Belongs to the HSF family.</text>
</comment>